<gene>
    <name evidence="1" type="ORF">VNO77_24517</name>
</gene>
<accession>A0AAN9L6F4</accession>
<dbReference type="Proteomes" id="UP001367508">
    <property type="component" value="Unassembled WGS sequence"/>
</dbReference>
<reference evidence="1 2" key="1">
    <citation type="submission" date="2024-01" db="EMBL/GenBank/DDBJ databases">
        <title>The genomes of 5 underutilized Papilionoideae crops provide insights into root nodulation and disease resistanc.</title>
        <authorList>
            <person name="Jiang F."/>
        </authorList>
    </citation>
    <scope>NUCLEOTIDE SEQUENCE [LARGE SCALE GENOMIC DNA]</scope>
    <source>
        <strain evidence="1">LVBAO_FW01</strain>
        <tissue evidence="1">Leaves</tissue>
    </source>
</reference>
<keyword evidence="2" id="KW-1185">Reference proteome</keyword>
<evidence type="ECO:0000313" key="1">
    <source>
        <dbReference type="EMBL" id="KAK7330327.1"/>
    </source>
</evidence>
<comment type="caution">
    <text evidence="1">The sequence shown here is derived from an EMBL/GenBank/DDBJ whole genome shotgun (WGS) entry which is preliminary data.</text>
</comment>
<proteinExistence type="predicted"/>
<protein>
    <submittedName>
        <fullName evidence="1">Uncharacterized protein</fullName>
    </submittedName>
</protein>
<dbReference type="EMBL" id="JAYMYQ010000005">
    <property type="protein sequence ID" value="KAK7330327.1"/>
    <property type="molecule type" value="Genomic_DNA"/>
</dbReference>
<dbReference type="AlphaFoldDB" id="A0AAN9L6F4"/>
<name>A0AAN9L6F4_CANGL</name>
<sequence length="134" mass="14774">MSLAIKGTLWSKECSLCVHSHTIVSQHQSEVNNMNGEMRCMDVKFGPQNDCDHSVLPNIIRSGRIHDQMGNDESNLGVFSGSAFPREHWFCELPNTSGETAHTHPIISPLYTYLLHNLQVINTSGQIGEPGEGG</sequence>
<evidence type="ECO:0000313" key="2">
    <source>
        <dbReference type="Proteomes" id="UP001367508"/>
    </source>
</evidence>
<organism evidence="1 2">
    <name type="scientific">Canavalia gladiata</name>
    <name type="common">Sword bean</name>
    <name type="synonym">Dolichos gladiatus</name>
    <dbReference type="NCBI Taxonomy" id="3824"/>
    <lineage>
        <taxon>Eukaryota</taxon>
        <taxon>Viridiplantae</taxon>
        <taxon>Streptophyta</taxon>
        <taxon>Embryophyta</taxon>
        <taxon>Tracheophyta</taxon>
        <taxon>Spermatophyta</taxon>
        <taxon>Magnoliopsida</taxon>
        <taxon>eudicotyledons</taxon>
        <taxon>Gunneridae</taxon>
        <taxon>Pentapetalae</taxon>
        <taxon>rosids</taxon>
        <taxon>fabids</taxon>
        <taxon>Fabales</taxon>
        <taxon>Fabaceae</taxon>
        <taxon>Papilionoideae</taxon>
        <taxon>50 kb inversion clade</taxon>
        <taxon>NPAAA clade</taxon>
        <taxon>indigoferoid/millettioid clade</taxon>
        <taxon>Phaseoleae</taxon>
        <taxon>Canavalia</taxon>
    </lineage>
</organism>